<accession>A0A2H0VEN2</accession>
<dbReference type="PANTHER" id="PTHR46648">
    <property type="entry name" value="HIT FAMILY PROTEIN 1"/>
    <property type="match status" value="1"/>
</dbReference>
<dbReference type="AlphaFoldDB" id="A0A2H0VEN2"/>
<sequence>MAKYGAKTKYGKCPFCELVAGRLKTPGIFWEDSKFMAFLSIDPNTEGFSIVIPKNHFGSDVLKMPDDKLQQFILSSKKVAKILEDYFKDVGRVGLIMEGMGIDHAHIKLSPMHGTENLRKGEWKQNLSGKEFWFEKYEGWIGSGGGPKADPKKIRELAKKLKISQNN</sequence>
<gene>
    <name evidence="3" type="ORF">COT91_00750</name>
</gene>
<dbReference type="PANTHER" id="PTHR46648:SF1">
    <property type="entry name" value="ADENOSINE 5'-MONOPHOSPHORAMIDASE HNT1"/>
    <property type="match status" value="1"/>
</dbReference>
<reference evidence="4" key="1">
    <citation type="submission" date="2017-09" db="EMBL/GenBank/DDBJ databases">
        <title>Depth-based differentiation of microbial function through sediment-hosted aquifers and enrichment of novel symbionts in the deep terrestrial subsurface.</title>
        <authorList>
            <person name="Probst A.J."/>
            <person name="Ladd B."/>
            <person name="Jarett J.K."/>
            <person name="Geller-Mcgrath D.E."/>
            <person name="Sieber C.M.K."/>
            <person name="Emerson J.B."/>
            <person name="Anantharaman K."/>
            <person name="Thomas B.C."/>
            <person name="Malmstrom R."/>
            <person name="Stieglmeier M."/>
            <person name="Klingl A."/>
            <person name="Woyke T."/>
            <person name="Ryan C.M."/>
            <person name="Banfield J.F."/>
        </authorList>
    </citation>
    <scope>NUCLEOTIDE SEQUENCE [LARGE SCALE GENOMIC DNA]</scope>
</reference>
<dbReference type="Pfam" id="PF01230">
    <property type="entry name" value="HIT"/>
    <property type="match status" value="1"/>
</dbReference>
<organism evidence="3 4">
    <name type="scientific">Candidatus Doudnabacteria bacterium CG10_big_fil_rev_8_21_14_0_10_41_10</name>
    <dbReference type="NCBI Taxonomy" id="1974551"/>
    <lineage>
        <taxon>Bacteria</taxon>
        <taxon>Candidatus Doudnaibacteriota</taxon>
    </lineage>
</organism>
<dbReference type="GO" id="GO:0009117">
    <property type="term" value="P:nucleotide metabolic process"/>
    <property type="evidence" value="ECO:0007669"/>
    <property type="project" value="TreeGrafter"/>
</dbReference>
<comment type="caution">
    <text evidence="3">The sequence shown here is derived from an EMBL/GenBank/DDBJ whole genome shotgun (WGS) entry which is preliminary data.</text>
</comment>
<name>A0A2H0VEN2_9BACT</name>
<protein>
    <submittedName>
        <fullName evidence="3">Diadenosine tetraphosphate hydrolase</fullName>
    </submittedName>
</protein>
<evidence type="ECO:0000313" key="3">
    <source>
        <dbReference type="EMBL" id="PIR97562.1"/>
    </source>
</evidence>
<dbReference type="PROSITE" id="PS51084">
    <property type="entry name" value="HIT_2"/>
    <property type="match status" value="1"/>
</dbReference>
<dbReference type="InterPro" id="IPR036265">
    <property type="entry name" value="HIT-like_sf"/>
</dbReference>
<dbReference type="GO" id="GO:0016787">
    <property type="term" value="F:hydrolase activity"/>
    <property type="evidence" value="ECO:0007669"/>
    <property type="project" value="UniProtKB-KW"/>
</dbReference>
<evidence type="ECO:0000259" key="2">
    <source>
        <dbReference type="PROSITE" id="PS51084"/>
    </source>
</evidence>
<evidence type="ECO:0000256" key="1">
    <source>
        <dbReference type="PROSITE-ProRule" id="PRU00464"/>
    </source>
</evidence>
<dbReference type="EMBL" id="PFAJ01000008">
    <property type="protein sequence ID" value="PIR97562.1"/>
    <property type="molecule type" value="Genomic_DNA"/>
</dbReference>
<comment type="caution">
    <text evidence="1">Lacks conserved residue(s) required for the propagation of feature annotation.</text>
</comment>
<feature type="domain" description="HIT" evidence="2">
    <location>
        <begin position="14"/>
        <end position="120"/>
    </location>
</feature>
<dbReference type="SUPFAM" id="SSF54197">
    <property type="entry name" value="HIT-like"/>
    <property type="match status" value="1"/>
</dbReference>
<dbReference type="InterPro" id="IPR001310">
    <property type="entry name" value="Histidine_triad_HIT"/>
</dbReference>
<proteinExistence type="predicted"/>
<evidence type="ECO:0000313" key="4">
    <source>
        <dbReference type="Proteomes" id="UP000230557"/>
    </source>
</evidence>
<keyword evidence="3" id="KW-0378">Hydrolase</keyword>
<dbReference type="Gene3D" id="3.30.428.10">
    <property type="entry name" value="HIT-like"/>
    <property type="match status" value="1"/>
</dbReference>
<dbReference type="Proteomes" id="UP000230557">
    <property type="component" value="Unassembled WGS sequence"/>
</dbReference>
<dbReference type="InterPro" id="IPR011146">
    <property type="entry name" value="HIT-like"/>
</dbReference>